<name>A0A6G8F2B6_9PROT</name>
<evidence type="ECO:0000313" key="1">
    <source>
        <dbReference type="EMBL" id="QIM10407.1"/>
    </source>
</evidence>
<dbReference type="EMBL" id="MN990730">
    <property type="protein sequence ID" value="QIM10407.1"/>
    <property type="molecule type" value="Genomic_DNA"/>
</dbReference>
<gene>
    <name evidence="1" type="ORF">PlAlph_2990</name>
</gene>
<sequence>MINYIDDLPFPNHLIPSKLKELLSPIDASPLNNIEVACSYEITSPSVLSREIRYDMTTVTVPLDKINNMPLLYLNHGVVSTGPDNDSEGMCDGNYTIGGYHSLISSWGNDSIFTYNLSDRFWMTLGLTPRCHNNDTMSWDDISNDEVDIAFGELSTEYSYGLKRNVSWKIRNDYLRKYLWHLGHAAVRVFYYEHDFPRTKELEEIIGENGYFKDIDNNKWYDFRLFVHPGFPDKICLQVDASVVVALPELCPEKTLEDIIWPDLQRSITRFQARAMSLSDRAYFSDNLLKHFEDKKDYTIIPTSGYICYKDVWAFRDCTRVKRNYISMPYCKIFEGMDVRTIVTLSRFAVSKKEVDAAEDCENIAAKTTRFKDEFLLFGDNLSEILYILTSKSIPAEDIIRISKKNLDYYGWFSDEKLFRMAKVAPLNMSKDDFLSRCKTVNELFNQIPIGPLRDIILSTSISSSQIKNFGSIKLIHGIKNILDYLVSNHLKISDFKDYPNELKLKEENPSTLGLFILNDLRQIDAHDKSNNPLDDMEKLGFDRSICRQGYGKALDFMYDKIIDFLYEFNQQCNFLFGNDIK</sequence>
<accession>A0A6G8F2B6</accession>
<proteinExistence type="predicted"/>
<dbReference type="AlphaFoldDB" id="A0A6G8F2B6"/>
<protein>
    <submittedName>
        <fullName evidence="1">Uncharacterized protein</fullName>
    </submittedName>
</protein>
<organism evidence="1">
    <name type="scientific">uncultured Alphaproteobacteria bacterium</name>
    <dbReference type="NCBI Taxonomy" id="91750"/>
    <lineage>
        <taxon>Bacteria</taxon>
        <taxon>Pseudomonadati</taxon>
        <taxon>Pseudomonadota</taxon>
        <taxon>Alphaproteobacteria</taxon>
        <taxon>environmental samples</taxon>
    </lineage>
</organism>
<reference evidence="1" key="1">
    <citation type="journal article" date="2020" name="J. ISSAAS">
        <title>Lactobacilli and other gastrointestinal microbiota of Peromyscus leucopus, reservoir host for agents of Lyme disease and other zoonoses in North America.</title>
        <authorList>
            <person name="Milovic A."/>
            <person name="Bassam K."/>
            <person name="Shao H."/>
            <person name="Chatzistamou I."/>
            <person name="Tufts D.M."/>
            <person name="Diuk-Wasser M."/>
            <person name="Barbour A.G."/>
        </authorList>
    </citation>
    <scope>NUCLEOTIDE SEQUENCE</scope>
    <source>
        <strain evidence="1">LL90</strain>
    </source>
</reference>